<dbReference type="GeneID" id="19208185"/>
<dbReference type="Proteomes" id="UP000053558">
    <property type="component" value="Unassembled WGS sequence"/>
</dbReference>
<dbReference type="KEGG" id="cput:CONPUDRAFT_61870"/>
<keyword evidence="3" id="KW-1185">Reference proteome</keyword>
<proteinExistence type="predicted"/>
<dbReference type="OrthoDB" id="59699at2759"/>
<evidence type="ECO:0000259" key="1">
    <source>
        <dbReference type="Pfam" id="PF01926"/>
    </source>
</evidence>
<dbReference type="SUPFAM" id="SSF52540">
    <property type="entry name" value="P-loop containing nucleoside triphosphate hydrolases"/>
    <property type="match status" value="1"/>
</dbReference>
<comment type="caution">
    <text evidence="2">The sequence shown here is derived from an EMBL/GenBank/DDBJ whole genome shotgun (WGS) entry which is preliminary data.</text>
</comment>
<evidence type="ECO:0000313" key="2">
    <source>
        <dbReference type="EMBL" id="EIW77745.1"/>
    </source>
</evidence>
<name>A0A5M3MGK0_CONPW</name>
<feature type="domain" description="G" evidence="1">
    <location>
        <begin position="21"/>
        <end position="122"/>
    </location>
</feature>
<dbReference type="InterPro" id="IPR006073">
    <property type="entry name" value="GTP-bd"/>
</dbReference>
<dbReference type="RefSeq" id="XP_007771789.1">
    <property type="nucleotide sequence ID" value="XM_007773599.1"/>
</dbReference>
<organism evidence="2 3">
    <name type="scientific">Coniophora puteana (strain RWD-64-598)</name>
    <name type="common">Brown rot fungus</name>
    <dbReference type="NCBI Taxonomy" id="741705"/>
    <lineage>
        <taxon>Eukaryota</taxon>
        <taxon>Fungi</taxon>
        <taxon>Dikarya</taxon>
        <taxon>Basidiomycota</taxon>
        <taxon>Agaricomycotina</taxon>
        <taxon>Agaricomycetes</taxon>
        <taxon>Agaricomycetidae</taxon>
        <taxon>Boletales</taxon>
        <taxon>Coniophorineae</taxon>
        <taxon>Coniophoraceae</taxon>
        <taxon>Coniophora</taxon>
    </lineage>
</organism>
<dbReference type="GO" id="GO:0005525">
    <property type="term" value="F:GTP binding"/>
    <property type="evidence" value="ECO:0007669"/>
    <property type="project" value="InterPro"/>
</dbReference>
<gene>
    <name evidence="2" type="ORF">CONPUDRAFT_61870</name>
</gene>
<dbReference type="EMBL" id="JH711583">
    <property type="protein sequence ID" value="EIW77745.1"/>
    <property type="molecule type" value="Genomic_DNA"/>
</dbReference>
<accession>A0A5M3MGK0</accession>
<protein>
    <recommendedName>
        <fullName evidence="1">G domain-containing protein</fullName>
    </recommendedName>
</protein>
<dbReference type="Pfam" id="PF01926">
    <property type="entry name" value="MMR_HSR1"/>
    <property type="match status" value="1"/>
</dbReference>
<sequence length="131" mass="14891">MSTPQQNQDITKIRETCPVFRVLIIGRANAGKTTILQKVCNVDPNTDPIVHDAHGRKVSPPTGNDTDGSLHYCQRGQHDIKYQIMYPGSHFIFHDSRGIEAGSADELRIIRDFLRERESQTLLENQLHAIW</sequence>
<dbReference type="AlphaFoldDB" id="A0A5M3MGK0"/>
<evidence type="ECO:0000313" key="3">
    <source>
        <dbReference type="Proteomes" id="UP000053558"/>
    </source>
</evidence>
<reference evidence="3" key="1">
    <citation type="journal article" date="2012" name="Science">
        <title>The Paleozoic origin of enzymatic lignin decomposition reconstructed from 31 fungal genomes.</title>
        <authorList>
            <person name="Floudas D."/>
            <person name="Binder M."/>
            <person name="Riley R."/>
            <person name="Barry K."/>
            <person name="Blanchette R.A."/>
            <person name="Henrissat B."/>
            <person name="Martinez A.T."/>
            <person name="Otillar R."/>
            <person name="Spatafora J.W."/>
            <person name="Yadav J.S."/>
            <person name="Aerts A."/>
            <person name="Benoit I."/>
            <person name="Boyd A."/>
            <person name="Carlson A."/>
            <person name="Copeland A."/>
            <person name="Coutinho P.M."/>
            <person name="de Vries R.P."/>
            <person name="Ferreira P."/>
            <person name="Findley K."/>
            <person name="Foster B."/>
            <person name="Gaskell J."/>
            <person name="Glotzer D."/>
            <person name="Gorecki P."/>
            <person name="Heitman J."/>
            <person name="Hesse C."/>
            <person name="Hori C."/>
            <person name="Igarashi K."/>
            <person name="Jurgens J.A."/>
            <person name="Kallen N."/>
            <person name="Kersten P."/>
            <person name="Kohler A."/>
            <person name="Kuees U."/>
            <person name="Kumar T.K.A."/>
            <person name="Kuo A."/>
            <person name="LaButti K."/>
            <person name="Larrondo L.F."/>
            <person name="Lindquist E."/>
            <person name="Ling A."/>
            <person name="Lombard V."/>
            <person name="Lucas S."/>
            <person name="Lundell T."/>
            <person name="Martin R."/>
            <person name="McLaughlin D.J."/>
            <person name="Morgenstern I."/>
            <person name="Morin E."/>
            <person name="Murat C."/>
            <person name="Nagy L.G."/>
            <person name="Nolan M."/>
            <person name="Ohm R.A."/>
            <person name="Patyshakuliyeva A."/>
            <person name="Rokas A."/>
            <person name="Ruiz-Duenas F.J."/>
            <person name="Sabat G."/>
            <person name="Salamov A."/>
            <person name="Samejima M."/>
            <person name="Schmutz J."/>
            <person name="Slot J.C."/>
            <person name="St John F."/>
            <person name="Stenlid J."/>
            <person name="Sun H."/>
            <person name="Sun S."/>
            <person name="Syed K."/>
            <person name="Tsang A."/>
            <person name="Wiebenga A."/>
            <person name="Young D."/>
            <person name="Pisabarro A."/>
            <person name="Eastwood D.C."/>
            <person name="Martin F."/>
            <person name="Cullen D."/>
            <person name="Grigoriev I.V."/>
            <person name="Hibbett D.S."/>
        </authorList>
    </citation>
    <scope>NUCLEOTIDE SEQUENCE [LARGE SCALE GENOMIC DNA]</scope>
    <source>
        <strain evidence="3">RWD-64-598 SS2</strain>
    </source>
</reference>
<dbReference type="InterPro" id="IPR027417">
    <property type="entry name" value="P-loop_NTPase"/>
</dbReference>
<dbReference type="Gene3D" id="3.40.50.300">
    <property type="entry name" value="P-loop containing nucleotide triphosphate hydrolases"/>
    <property type="match status" value="1"/>
</dbReference>